<keyword evidence="3 7" id="KW-0812">Transmembrane</keyword>
<evidence type="ECO:0000259" key="8">
    <source>
        <dbReference type="Pfam" id="PF13515"/>
    </source>
</evidence>
<feature type="transmembrane region" description="Helical" evidence="7">
    <location>
        <begin position="114"/>
        <end position="132"/>
    </location>
</feature>
<reference evidence="9 10" key="1">
    <citation type="submission" date="2019-10" db="EMBL/GenBank/DDBJ databases">
        <title>Georgenia wutianyii sp. nov. and Georgenia yuyongxinii sp. nov. isolated from plateau pika (Ochotona curzoniae) in the Qinghai-Tibet plateau of China.</title>
        <authorList>
            <person name="Tian Z."/>
        </authorList>
    </citation>
    <scope>NUCLEOTIDE SEQUENCE [LARGE SCALE GENOMIC DNA]</scope>
    <source>
        <strain evidence="9 10">JCM 19765</strain>
    </source>
</reference>
<comment type="similarity">
    <text evidence="6">Belongs to the YccS/YhfK family.</text>
</comment>
<evidence type="ECO:0000256" key="6">
    <source>
        <dbReference type="ARBA" id="ARBA00043993"/>
    </source>
</evidence>
<feature type="domain" description="Integral membrane bound transporter" evidence="8">
    <location>
        <begin position="295"/>
        <end position="421"/>
    </location>
</feature>
<dbReference type="OrthoDB" id="4989419at2"/>
<feature type="transmembrane region" description="Helical" evidence="7">
    <location>
        <begin position="408"/>
        <end position="426"/>
    </location>
</feature>
<feature type="transmembrane region" description="Helical" evidence="7">
    <location>
        <begin position="138"/>
        <end position="163"/>
    </location>
</feature>
<evidence type="ECO:0000256" key="1">
    <source>
        <dbReference type="ARBA" id="ARBA00004651"/>
    </source>
</evidence>
<name>A0A6N7EHC5_9MICO</name>
<organism evidence="9 10">
    <name type="scientific">Georgenia subflava</name>
    <dbReference type="NCBI Taxonomy" id="1622177"/>
    <lineage>
        <taxon>Bacteria</taxon>
        <taxon>Bacillati</taxon>
        <taxon>Actinomycetota</taxon>
        <taxon>Actinomycetes</taxon>
        <taxon>Micrococcales</taxon>
        <taxon>Bogoriellaceae</taxon>
        <taxon>Georgenia</taxon>
    </lineage>
</organism>
<proteinExistence type="inferred from homology"/>
<evidence type="ECO:0000256" key="7">
    <source>
        <dbReference type="SAM" id="Phobius"/>
    </source>
</evidence>
<dbReference type="PANTHER" id="PTHR30509:SF9">
    <property type="entry name" value="MULTIDRUG RESISTANCE PROTEIN MDTO"/>
    <property type="match status" value="1"/>
</dbReference>
<keyword evidence="10" id="KW-1185">Reference proteome</keyword>
<comment type="caution">
    <text evidence="9">The sequence shown here is derived from an EMBL/GenBank/DDBJ whole genome shotgun (WGS) entry which is preliminary data.</text>
</comment>
<comment type="subcellular location">
    <subcellularLocation>
        <location evidence="1">Cell membrane</location>
        <topology evidence="1">Multi-pass membrane protein</topology>
    </subcellularLocation>
</comment>
<dbReference type="EMBL" id="WHPC01000040">
    <property type="protein sequence ID" value="MPV37539.1"/>
    <property type="molecule type" value="Genomic_DNA"/>
</dbReference>
<evidence type="ECO:0000313" key="10">
    <source>
        <dbReference type="Proteomes" id="UP000437709"/>
    </source>
</evidence>
<dbReference type="RefSeq" id="WP_152195609.1">
    <property type="nucleotide sequence ID" value="NZ_VUKD01000003.1"/>
</dbReference>
<feature type="transmembrane region" description="Helical" evidence="7">
    <location>
        <begin position="306"/>
        <end position="322"/>
    </location>
</feature>
<keyword evidence="2" id="KW-1003">Cell membrane</keyword>
<dbReference type="Pfam" id="PF13515">
    <property type="entry name" value="FUSC_2"/>
    <property type="match status" value="1"/>
</dbReference>
<evidence type="ECO:0000256" key="4">
    <source>
        <dbReference type="ARBA" id="ARBA00022989"/>
    </source>
</evidence>
<keyword evidence="5 7" id="KW-0472">Membrane</keyword>
<evidence type="ECO:0000313" key="9">
    <source>
        <dbReference type="EMBL" id="MPV37539.1"/>
    </source>
</evidence>
<evidence type="ECO:0000256" key="3">
    <source>
        <dbReference type="ARBA" id="ARBA00022692"/>
    </source>
</evidence>
<feature type="transmembrane region" description="Helical" evidence="7">
    <location>
        <begin position="67"/>
        <end position="86"/>
    </location>
</feature>
<evidence type="ECO:0000256" key="2">
    <source>
        <dbReference type="ARBA" id="ARBA00022475"/>
    </source>
</evidence>
<gene>
    <name evidence="9" type="ORF">GB881_10905</name>
</gene>
<evidence type="ECO:0000256" key="5">
    <source>
        <dbReference type="ARBA" id="ARBA00023136"/>
    </source>
</evidence>
<dbReference type="AlphaFoldDB" id="A0A6N7EHC5"/>
<dbReference type="InterPro" id="IPR049453">
    <property type="entry name" value="Memb_transporter_dom"/>
</dbReference>
<dbReference type="Proteomes" id="UP000437709">
    <property type="component" value="Unassembled WGS sequence"/>
</dbReference>
<feature type="transmembrane region" description="Helical" evidence="7">
    <location>
        <begin position="92"/>
        <end position="109"/>
    </location>
</feature>
<feature type="transmembrane region" description="Helical" evidence="7">
    <location>
        <begin position="280"/>
        <end position="300"/>
    </location>
</feature>
<protein>
    <recommendedName>
        <fullName evidence="8">Integral membrane bound transporter domain-containing protein</fullName>
    </recommendedName>
</protein>
<keyword evidence="4 7" id="KW-1133">Transmembrane helix</keyword>
<dbReference type="PANTHER" id="PTHR30509">
    <property type="entry name" value="P-HYDROXYBENZOIC ACID EFFLUX PUMP SUBUNIT-RELATED"/>
    <property type="match status" value="1"/>
</dbReference>
<sequence>MTRRARWTSGRPQLGALAWPTALRAALAIGIPLTSLTLAGHHDFGLMTSTGAFTVLYGAGRPARSRLRLLLAVAGGLVLASALGAFTAGIGWAAIVLLTAVGAVATFACHALRVGVPGAFFFVMVAGVAGYIPSNGDISPAMMVAATAIGAGCAVPIALADLLGRPDRPQERAVTAAESAVDDFLRMDRYDSDAVDRSRLAGRTLHDAWEVLWAAGDTTSDRPGAVARVSRLDQAHRSYAGHLLPGASPDPDLAAEPAEVPLGLPSAWRMLRRGMRRPTVALDAAVRVAVGIVVAGLIALTISTDHMYWAMMVAALVLYQGLDRRRSLIRARNRFVGTVIGVGLFWLVAVADPGQWAVVVLIVVLQGTIELAVPRNYAVAVTFITPLALTIGSAGGGGDLGALITERLLDTVIGLVVAVVVLLTLGRASPVPMLASYVSLVLESCGDALDHVGAGTATRPAGRVAQRELALDMQDLASVTTRAVADDPERVEPWIEARESTAWLGLTVLARCAAATGPADGVGGASWAARAFAATARRGAPPDHLALNNLRALIH</sequence>
<feature type="transmembrane region" description="Helical" evidence="7">
    <location>
        <begin position="378"/>
        <end position="396"/>
    </location>
</feature>
<accession>A0A6N7EHC5</accession>
<dbReference type="GO" id="GO:0005886">
    <property type="term" value="C:plasma membrane"/>
    <property type="evidence" value="ECO:0007669"/>
    <property type="project" value="UniProtKB-SubCell"/>
</dbReference>